<dbReference type="SUPFAM" id="SSF53756">
    <property type="entry name" value="UDP-Glycosyltransferase/glycogen phosphorylase"/>
    <property type="match status" value="1"/>
</dbReference>
<evidence type="ECO:0000256" key="13">
    <source>
        <dbReference type="RuleBase" id="RU000587"/>
    </source>
</evidence>
<dbReference type="Gene3D" id="3.40.50.2000">
    <property type="entry name" value="Glycogen Phosphorylase B"/>
    <property type="match status" value="2"/>
</dbReference>
<comment type="subcellular location">
    <subcellularLocation>
        <location evidence="3">Cytoplasm</location>
    </subcellularLocation>
</comment>
<reference evidence="14 15" key="1">
    <citation type="submission" date="2008-04" db="EMBL/GenBank/DDBJ databases">
        <title>Complete sequence of chromosome of Natranaerobius thermophilus JW/NM-WN-LF.</title>
        <authorList>
            <consortium name="US DOE Joint Genome Institute"/>
            <person name="Copeland A."/>
            <person name="Lucas S."/>
            <person name="Lapidus A."/>
            <person name="Glavina del Rio T."/>
            <person name="Dalin E."/>
            <person name="Tice H."/>
            <person name="Bruce D."/>
            <person name="Goodwin L."/>
            <person name="Pitluck S."/>
            <person name="Chertkov O."/>
            <person name="Brettin T."/>
            <person name="Detter J.C."/>
            <person name="Han C."/>
            <person name="Kuske C.R."/>
            <person name="Schmutz J."/>
            <person name="Larimer F."/>
            <person name="Land M."/>
            <person name="Hauser L."/>
            <person name="Kyrpides N."/>
            <person name="Lykidis A."/>
            <person name="Mesbah N.M."/>
            <person name="Wiegel J."/>
        </authorList>
    </citation>
    <scope>NUCLEOTIDE SEQUENCE [LARGE SCALE GENOMIC DNA]</scope>
    <source>
        <strain evidence="15">ATCC BAA-1301 / DSM 18059 / JW/NM-WN-LF</strain>
    </source>
</reference>
<evidence type="ECO:0000256" key="5">
    <source>
        <dbReference type="ARBA" id="ARBA00022490"/>
    </source>
</evidence>
<keyword evidence="5" id="KW-0963">Cytoplasm</keyword>
<dbReference type="Pfam" id="PF00343">
    <property type="entry name" value="Phosphorylase"/>
    <property type="match status" value="1"/>
</dbReference>
<evidence type="ECO:0000256" key="6">
    <source>
        <dbReference type="ARBA" id="ARBA00022533"/>
    </source>
</evidence>
<dbReference type="PANTHER" id="PTHR11468">
    <property type="entry name" value="GLYCOGEN PHOSPHORYLASE"/>
    <property type="match status" value="1"/>
</dbReference>
<dbReference type="GO" id="GO:0030170">
    <property type="term" value="F:pyridoxal phosphate binding"/>
    <property type="evidence" value="ECO:0007669"/>
    <property type="project" value="InterPro"/>
</dbReference>
<evidence type="ECO:0000256" key="8">
    <source>
        <dbReference type="ARBA" id="ARBA00022679"/>
    </source>
</evidence>
<comment type="catalytic activity">
    <reaction evidence="1 13">
        <text>[(1-&gt;4)-alpha-D-glucosyl](n) + phosphate = [(1-&gt;4)-alpha-D-glucosyl](n-1) + alpha-D-glucose 1-phosphate</text>
        <dbReference type="Rhea" id="RHEA:41732"/>
        <dbReference type="Rhea" id="RHEA-COMP:9584"/>
        <dbReference type="Rhea" id="RHEA-COMP:9586"/>
        <dbReference type="ChEBI" id="CHEBI:15444"/>
        <dbReference type="ChEBI" id="CHEBI:43474"/>
        <dbReference type="ChEBI" id="CHEBI:58601"/>
        <dbReference type="EC" id="2.4.1.1"/>
    </reaction>
</comment>
<evidence type="ECO:0000313" key="15">
    <source>
        <dbReference type="Proteomes" id="UP000001683"/>
    </source>
</evidence>
<dbReference type="FunFam" id="3.40.50.2000:FF:000153">
    <property type="entry name" value="Alpha-1,4 glucan phosphorylase"/>
    <property type="match status" value="1"/>
</dbReference>
<dbReference type="PANTHER" id="PTHR11468:SF3">
    <property type="entry name" value="GLYCOGEN PHOSPHORYLASE, LIVER FORM"/>
    <property type="match status" value="1"/>
</dbReference>
<dbReference type="InterPro" id="IPR035090">
    <property type="entry name" value="Pyridoxal_P_attach_site"/>
</dbReference>
<dbReference type="PIRSF" id="PIRSF000460">
    <property type="entry name" value="Pprylas_GlgP"/>
    <property type="match status" value="1"/>
</dbReference>
<evidence type="ECO:0000256" key="7">
    <source>
        <dbReference type="ARBA" id="ARBA00022676"/>
    </source>
</evidence>
<dbReference type="Proteomes" id="UP000001683">
    <property type="component" value="Chromosome"/>
</dbReference>
<evidence type="ECO:0000256" key="1">
    <source>
        <dbReference type="ARBA" id="ARBA00001275"/>
    </source>
</evidence>
<keyword evidence="9 12" id="KW-0663">Pyridoxal phosphate</keyword>
<keyword evidence="15" id="KW-1185">Reference proteome</keyword>
<dbReference type="InParanoid" id="B2A6E3"/>
<dbReference type="CDD" id="cd04300">
    <property type="entry name" value="GT35_Glycogen_Phosphorylase"/>
    <property type="match status" value="1"/>
</dbReference>
<dbReference type="InterPro" id="IPR000811">
    <property type="entry name" value="Glyco_trans_35"/>
</dbReference>
<dbReference type="GO" id="GO:0005980">
    <property type="term" value="P:glycogen catabolic process"/>
    <property type="evidence" value="ECO:0007669"/>
    <property type="project" value="TreeGrafter"/>
</dbReference>
<sequence>MFESRDKFKREFKEKLRKERGKAIDNASYLDLYKTLGRMVREEINDNWVATNSQMADKDKTQVHYISMEFLMGRMLKQNLLSIGALDTCQESFKELGIDFDKVVQKEPDPGLGNGGLGRLAADFLDSLSALSIPAVGHCLRFKYGLFDQKIVNGYQVELPGNWLREGNIWEIRRGDHAHEIKFGGRVTSSHQNGKLTFHHEDYESILAVPYDIPIIGYKNQVVNTLRLWNTEPAVQDFYFKPIDGNSCHQVLNYKKSIESISEFLYPDDSHEEGKVLRLKQQYFLVSATLQSILDNYKLKQKSIHELPQEVSVHINDTHPVLAIPELMRILMDEEGLDWDTAFDLTKRTISFTNHTTLPEALESWPEETIKCLLPRIHMIVHELNERFCQSLWDKYPGDWNRIENMAILAHGRVKMAHLALAGSHTVNGVAALHTKLLKEKLFKNFYEYMPEKFQNKTNGITHRRWLMLSNPKIADTVTDYIGTNWITEPKELEALEKHQDDVGLQEQLVKIRHENKQDLAEIIKKENGLTVDPNSIFDVQVKRFHAYKRQLMNALHILKIYNQIKENPNTLFYPRTFIFSGKAAPGYHYAKKIIKLINSIAELVNNDPQVNDQLKIVYLENYRVALAEKIIPASDVNQQISTASKEASGTGNMKFMMNGSIIVGTNDGANIDIREAVGDDNIFVFGLESEEVLQYYHHGEYSPFEIYENDLKIKRILDQLVSDFLPGEENFRDIYDSLLLGNDEYFVLKDLTSLEEAQQKVSQAYQDRSKWFKKAIVNIANSGRFSSDYTIKSYADKIWQATPLKTMTVNQADSSQMPAGEYSGNTY</sequence>
<dbReference type="HOGENOM" id="CLU_010198_1_1_9"/>
<evidence type="ECO:0000256" key="10">
    <source>
        <dbReference type="ARBA" id="ARBA00023277"/>
    </source>
</evidence>
<dbReference type="RefSeq" id="WP_012447040.1">
    <property type="nucleotide sequence ID" value="NC_010718.1"/>
</dbReference>
<protein>
    <recommendedName>
        <fullName evidence="13">Alpha-1,4 glucan phosphorylase</fullName>
        <ecNumber evidence="13">2.4.1.1</ecNumber>
    </recommendedName>
</protein>
<feature type="modified residue" description="N6-(pyridoxal phosphate)lysine" evidence="12">
    <location>
        <position position="655"/>
    </location>
</feature>
<dbReference type="FunFam" id="3.40.50.2000:FF:000003">
    <property type="entry name" value="Alpha-1,4 glucan phosphorylase"/>
    <property type="match status" value="1"/>
</dbReference>
<dbReference type="OrthoDB" id="9760804at2"/>
<dbReference type="GO" id="GO:0005737">
    <property type="term" value="C:cytoplasm"/>
    <property type="evidence" value="ECO:0007669"/>
    <property type="project" value="UniProtKB-SubCell"/>
</dbReference>
<evidence type="ECO:0000256" key="2">
    <source>
        <dbReference type="ARBA" id="ARBA00001933"/>
    </source>
</evidence>
<comment type="similarity">
    <text evidence="4 13">Belongs to the glycogen phosphorylase family.</text>
</comment>
<dbReference type="AlphaFoldDB" id="B2A6E3"/>
<dbReference type="EMBL" id="CP001034">
    <property type="protein sequence ID" value="ACB84154.1"/>
    <property type="molecule type" value="Genomic_DNA"/>
</dbReference>
<keyword evidence="7 13" id="KW-0328">Glycosyltransferase</keyword>
<comment type="function">
    <text evidence="11">Phosphorylase is an important allosteric enzyme in carbohydrate metabolism. Enzymes from different sources differ in their regulatory mechanisms and in their natural substrates. However, all known phosphorylases share catalytic and structural properties.</text>
</comment>
<dbReference type="STRING" id="457570.Nther_0558"/>
<dbReference type="PROSITE" id="PS00102">
    <property type="entry name" value="PHOSPHORYLASE"/>
    <property type="match status" value="1"/>
</dbReference>
<dbReference type="EC" id="2.4.1.1" evidence="13"/>
<reference evidence="14 15" key="2">
    <citation type="journal article" date="2011" name="J. Bacteriol.">
        <title>Complete genome sequence of the anaerobic, halophilic alkalithermophile Natranaerobius thermophilus JW/NM-WN-LF.</title>
        <authorList>
            <person name="Zhao B."/>
            <person name="Mesbah N.M."/>
            <person name="Dalin E."/>
            <person name="Goodwin L."/>
            <person name="Nolan M."/>
            <person name="Pitluck S."/>
            <person name="Chertkov O."/>
            <person name="Brettin T.S."/>
            <person name="Han J."/>
            <person name="Larimer F.W."/>
            <person name="Land M.L."/>
            <person name="Hauser L."/>
            <person name="Kyrpides N."/>
            <person name="Wiegel J."/>
        </authorList>
    </citation>
    <scope>NUCLEOTIDE SEQUENCE [LARGE SCALE GENOMIC DNA]</scope>
    <source>
        <strain evidence="15">ATCC BAA-1301 / DSM 18059 / JW/NM-WN-LF</strain>
    </source>
</reference>
<evidence type="ECO:0000256" key="11">
    <source>
        <dbReference type="ARBA" id="ARBA00025174"/>
    </source>
</evidence>
<dbReference type="InterPro" id="IPR011833">
    <property type="entry name" value="Glycg_phsphrylas"/>
</dbReference>
<organism evidence="14 15">
    <name type="scientific">Natranaerobius thermophilus (strain ATCC BAA-1301 / DSM 18059 / JW/NM-WN-LF)</name>
    <dbReference type="NCBI Taxonomy" id="457570"/>
    <lineage>
        <taxon>Bacteria</taxon>
        <taxon>Bacillati</taxon>
        <taxon>Bacillota</taxon>
        <taxon>Clostridia</taxon>
        <taxon>Natranaerobiales</taxon>
        <taxon>Natranaerobiaceae</taxon>
        <taxon>Natranaerobius</taxon>
    </lineage>
</organism>
<accession>B2A6E3</accession>
<comment type="function">
    <text evidence="13">Allosteric enzyme that catalyzes the rate-limiting step in glycogen catabolism, the phosphorolytic cleavage of glycogen to produce glucose-1-phosphate, and plays a central role in maintaining cellular and organismal glucose homeostasis.</text>
</comment>
<comment type="cofactor">
    <cofactor evidence="2 13">
        <name>pyridoxal 5'-phosphate</name>
        <dbReference type="ChEBI" id="CHEBI:597326"/>
    </cofactor>
</comment>
<dbReference type="NCBIfam" id="TIGR02093">
    <property type="entry name" value="P_ylase"/>
    <property type="match status" value="1"/>
</dbReference>
<name>B2A6E3_NATTJ</name>
<proteinExistence type="inferred from homology"/>
<dbReference type="FunCoup" id="B2A6E3">
    <property type="interactions" value="272"/>
</dbReference>
<dbReference type="GO" id="GO:0008184">
    <property type="term" value="F:glycogen phosphorylase activity"/>
    <property type="evidence" value="ECO:0007669"/>
    <property type="project" value="InterPro"/>
</dbReference>
<keyword evidence="8 13" id="KW-0808">Transferase</keyword>
<evidence type="ECO:0000256" key="4">
    <source>
        <dbReference type="ARBA" id="ARBA00006047"/>
    </source>
</evidence>
<dbReference type="KEGG" id="nth:Nther_0558"/>
<evidence type="ECO:0000313" key="14">
    <source>
        <dbReference type="EMBL" id="ACB84154.1"/>
    </source>
</evidence>
<dbReference type="eggNOG" id="COG0058">
    <property type="taxonomic scope" value="Bacteria"/>
</dbReference>
<keyword evidence="10 13" id="KW-0119">Carbohydrate metabolism</keyword>
<dbReference type="CAZy" id="GT35">
    <property type="family name" value="Glycosyltransferase Family 35"/>
</dbReference>
<keyword evidence="6" id="KW-0021">Allosteric enzyme</keyword>
<evidence type="ECO:0000256" key="9">
    <source>
        <dbReference type="ARBA" id="ARBA00022898"/>
    </source>
</evidence>
<gene>
    <name evidence="14" type="ordered locus">Nther_0558</name>
</gene>
<evidence type="ECO:0000256" key="3">
    <source>
        <dbReference type="ARBA" id="ARBA00004496"/>
    </source>
</evidence>
<evidence type="ECO:0000256" key="12">
    <source>
        <dbReference type="PIRSR" id="PIRSR000460-1"/>
    </source>
</evidence>